<gene>
    <name evidence="1" type="ORF">C8F04DRAFT_1188647</name>
</gene>
<organism evidence="1 2">
    <name type="scientific">Mycena alexandri</name>
    <dbReference type="NCBI Taxonomy" id="1745969"/>
    <lineage>
        <taxon>Eukaryota</taxon>
        <taxon>Fungi</taxon>
        <taxon>Dikarya</taxon>
        <taxon>Basidiomycota</taxon>
        <taxon>Agaricomycotina</taxon>
        <taxon>Agaricomycetes</taxon>
        <taxon>Agaricomycetidae</taxon>
        <taxon>Agaricales</taxon>
        <taxon>Marasmiineae</taxon>
        <taxon>Mycenaceae</taxon>
        <taxon>Mycena</taxon>
    </lineage>
</organism>
<dbReference type="EMBL" id="JARJCM010000112">
    <property type="protein sequence ID" value="KAJ7028467.1"/>
    <property type="molecule type" value="Genomic_DNA"/>
</dbReference>
<dbReference type="Proteomes" id="UP001218188">
    <property type="component" value="Unassembled WGS sequence"/>
</dbReference>
<evidence type="ECO:0000313" key="1">
    <source>
        <dbReference type="EMBL" id="KAJ7028467.1"/>
    </source>
</evidence>
<accession>A0AAD6SMP1</accession>
<protein>
    <submittedName>
        <fullName evidence="1">Uncharacterized protein</fullName>
    </submittedName>
</protein>
<dbReference type="AlphaFoldDB" id="A0AAD6SMP1"/>
<name>A0AAD6SMP1_9AGAR</name>
<sequence length="197" mass="21794">MDTVLVVSTHETTAIIVQWGESSGEVDILHCLDLGSPAALALTLCPAERLLPPSSQIPKLLGAVATARWLQFNKESRGAEPGTGRGKIRSIKAERSSAAWRLTLFLFFFMYSSSFARPVSSSTYKIKYFTFMGNAPRPVFEMSGGILQSSNDVRALSEIHMSRPYVDTIVMAQAAWPHWERAAKLLPQTGQQYVSRE</sequence>
<comment type="caution">
    <text evidence="1">The sequence shown here is derived from an EMBL/GenBank/DDBJ whole genome shotgun (WGS) entry which is preliminary data.</text>
</comment>
<evidence type="ECO:0000313" key="2">
    <source>
        <dbReference type="Proteomes" id="UP001218188"/>
    </source>
</evidence>
<proteinExistence type="predicted"/>
<reference evidence="1" key="1">
    <citation type="submission" date="2023-03" db="EMBL/GenBank/DDBJ databases">
        <title>Massive genome expansion in bonnet fungi (Mycena s.s.) driven by repeated elements and novel gene families across ecological guilds.</title>
        <authorList>
            <consortium name="Lawrence Berkeley National Laboratory"/>
            <person name="Harder C.B."/>
            <person name="Miyauchi S."/>
            <person name="Viragh M."/>
            <person name="Kuo A."/>
            <person name="Thoen E."/>
            <person name="Andreopoulos B."/>
            <person name="Lu D."/>
            <person name="Skrede I."/>
            <person name="Drula E."/>
            <person name="Henrissat B."/>
            <person name="Morin E."/>
            <person name="Kohler A."/>
            <person name="Barry K."/>
            <person name="LaButti K."/>
            <person name="Morin E."/>
            <person name="Salamov A."/>
            <person name="Lipzen A."/>
            <person name="Mereny Z."/>
            <person name="Hegedus B."/>
            <person name="Baldrian P."/>
            <person name="Stursova M."/>
            <person name="Weitz H."/>
            <person name="Taylor A."/>
            <person name="Grigoriev I.V."/>
            <person name="Nagy L.G."/>
            <person name="Martin F."/>
            <person name="Kauserud H."/>
        </authorList>
    </citation>
    <scope>NUCLEOTIDE SEQUENCE</scope>
    <source>
        <strain evidence="1">CBHHK200</strain>
    </source>
</reference>
<keyword evidence="2" id="KW-1185">Reference proteome</keyword>